<organism evidence="3 4">
    <name type="scientific">Paenibacillus anaericanus</name>
    <dbReference type="NCBI Taxonomy" id="170367"/>
    <lineage>
        <taxon>Bacteria</taxon>
        <taxon>Bacillati</taxon>
        <taxon>Bacillota</taxon>
        <taxon>Bacilli</taxon>
        <taxon>Bacillales</taxon>
        <taxon>Paenibacillaceae</taxon>
        <taxon>Paenibacillus</taxon>
    </lineage>
</organism>
<keyword evidence="2" id="KW-0472">Membrane</keyword>
<evidence type="ECO:0000256" key="2">
    <source>
        <dbReference type="SAM" id="Phobius"/>
    </source>
</evidence>
<dbReference type="GO" id="GO:0030436">
    <property type="term" value="P:asexual sporulation"/>
    <property type="evidence" value="ECO:0007669"/>
    <property type="project" value="InterPro"/>
</dbReference>
<dbReference type="Pfam" id="PF03419">
    <property type="entry name" value="Peptidase_U4"/>
    <property type="match status" value="1"/>
</dbReference>
<keyword evidence="2" id="KW-0812">Transmembrane</keyword>
<dbReference type="PIRSF" id="PIRSF018571">
    <property type="entry name" value="SpoIIGA"/>
    <property type="match status" value="1"/>
</dbReference>
<feature type="transmembrane region" description="Helical" evidence="2">
    <location>
        <begin position="32"/>
        <end position="52"/>
    </location>
</feature>
<keyword evidence="4" id="KW-1185">Reference proteome</keyword>
<dbReference type="GO" id="GO:0006508">
    <property type="term" value="P:proteolysis"/>
    <property type="evidence" value="ECO:0007669"/>
    <property type="project" value="InterPro"/>
</dbReference>
<name>A0A433YDM6_9BACL</name>
<dbReference type="EMBL" id="RZNY01000003">
    <property type="protein sequence ID" value="RUT47986.1"/>
    <property type="molecule type" value="Genomic_DNA"/>
</dbReference>
<sequence length="338" mass="38009">MIVYIDLIFLMNLLIDAILLAATAWMRKQRMVIWRISLSAIVGALYVVMMFLPELSFLFTFLVKFLFSVVMLWIAFGFGSLQNYLRNMGAFYIINFVAAGGILGVHYLLQNSGQVWSGIWYSASGGLGFSLKIGTLFTFILFFVVLIWFKVVIGSRRNVERVASFLAEVEVRIGETKIGCMGLIDTGNQLRDPLSRLPVMIMEASLWQEFLPDSWKGKLNAEHADNLIMEWMEEDSFIWRDRLRLVPYRGINKSTQFMIALKPDEASVNLEGRIIKSTRLLVGLDGGALSTEGAYQAIIHPVMIEGVEGGITSPTATMNLERAPELERGSDFIYEAGS</sequence>
<accession>A0A433YDM6</accession>
<evidence type="ECO:0000313" key="4">
    <source>
        <dbReference type="Proteomes" id="UP000279446"/>
    </source>
</evidence>
<protein>
    <submittedName>
        <fullName evidence="3">Sigma-E processing peptidase SpoIIGA</fullName>
    </submittedName>
</protein>
<comment type="caution">
    <text evidence="3">The sequence shown here is derived from an EMBL/GenBank/DDBJ whole genome shotgun (WGS) entry which is preliminary data.</text>
</comment>
<dbReference type="RefSeq" id="WP_127191183.1">
    <property type="nucleotide sequence ID" value="NZ_RZNY01000003.1"/>
</dbReference>
<feature type="transmembrane region" description="Helical" evidence="2">
    <location>
        <begin position="129"/>
        <end position="149"/>
    </location>
</feature>
<evidence type="ECO:0000313" key="3">
    <source>
        <dbReference type="EMBL" id="RUT47986.1"/>
    </source>
</evidence>
<feature type="transmembrane region" description="Helical" evidence="2">
    <location>
        <begin position="58"/>
        <end position="78"/>
    </location>
</feature>
<evidence type="ECO:0000256" key="1">
    <source>
        <dbReference type="PIRSR" id="PIRSR018571-1"/>
    </source>
</evidence>
<dbReference type="NCBIfam" id="TIGR02854">
    <property type="entry name" value="spore_II_GA"/>
    <property type="match status" value="1"/>
</dbReference>
<reference evidence="3 4" key="1">
    <citation type="submission" date="2018-12" db="EMBL/GenBank/DDBJ databases">
        <authorList>
            <person name="Sun L."/>
            <person name="Chen Z."/>
        </authorList>
    </citation>
    <scope>NUCLEOTIDE SEQUENCE [LARGE SCALE GENOMIC DNA]</scope>
    <source>
        <strain evidence="3 4">DSM 15890</strain>
    </source>
</reference>
<dbReference type="AlphaFoldDB" id="A0A433YDM6"/>
<gene>
    <name evidence="3" type="primary">spoIIGA</name>
    <name evidence="3" type="ORF">EJP82_06000</name>
</gene>
<dbReference type="GO" id="GO:0004190">
    <property type="term" value="F:aspartic-type endopeptidase activity"/>
    <property type="evidence" value="ECO:0007669"/>
    <property type="project" value="InterPro"/>
</dbReference>
<proteinExistence type="predicted"/>
<feature type="transmembrane region" description="Helical" evidence="2">
    <location>
        <begin position="6"/>
        <end position="25"/>
    </location>
</feature>
<dbReference type="Proteomes" id="UP000279446">
    <property type="component" value="Unassembled WGS sequence"/>
</dbReference>
<dbReference type="OrthoDB" id="2690199at2"/>
<keyword evidence="2" id="KW-1133">Transmembrane helix</keyword>
<dbReference type="InterPro" id="IPR005081">
    <property type="entry name" value="SpoIIGA"/>
</dbReference>
<feature type="transmembrane region" description="Helical" evidence="2">
    <location>
        <begin position="90"/>
        <end position="109"/>
    </location>
</feature>
<feature type="active site" evidence="1">
    <location>
        <position position="185"/>
    </location>
</feature>